<dbReference type="RefSeq" id="WP_157776980.1">
    <property type="nucleotide sequence ID" value="NZ_AP014564.1"/>
</dbReference>
<dbReference type="OrthoDB" id="1522602at2"/>
<dbReference type="Gene3D" id="2.60.40.10">
    <property type="entry name" value="Immunoglobulins"/>
    <property type="match status" value="1"/>
</dbReference>
<organism evidence="3 4">
    <name type="scientific">Ichthyobacterium seriolicida</name>
    <dbReference type="NCBI Taxonomy" id="242600"/>
    <lineage>
        <taxon>Bacteria</taxon>
        <taxon>Pseudomonadati</taxon>
        <taxon>Bacteroidota</taxon>
        <taxon>Flavobacteriia</taxon>
        <taxon>Flavobacteriales</taxon>
        <taxon>Ichthyobacteriaceae</taxon>
        <taxon>Ichthyobacterium</taxon>
    </lineage>
</organism>
<dbReference type="SUPFAM" id="SSF81296">
    <property type="entry name" value="E set domains"/>
    <property type="match status" value="1"/>
</dbReference>
<keyword evidence="4" id="KW-1185">Reference proteome</keyword>
<sequence>MKLDITIAQTYPLKTISLNSSIHKTTPAIGLDNGYLLLNFDLLTNADESFKYTIVHCDENWKPSNLSKMEYIEGFHSNTIHNFNFSFNTLQPYINYNLKIPNDHMKIKLSGNYLLAVYKNDENNPIFTRRFFVYKENISLNISTDRSDDFKRYKTHQKLKLELNTNETNPSSIKLGVTKNGYWNDIKIIKEPSFIKMGHMIYNGDNTVFEGGNEFRFFSCTSTKVIGLEVSNIELNDRYEFNLVEDIPWKNNLYQQMSDINGSFSIFSRDNEKANTESDYVYVNFTLNSVELFEKKIFIVGSFNNWELSQAMTYDTENMNYKSKLLLKQGVYNYKYTVVNEKTNMKRDNYIDGSFFETKNEYTFLIYKKDVGHTHTELLGIKVYEQKR</sequence>
<dbReference type="AlphaFoldDB" id="A0A1J1ECQ4"/>
<name>A0A1J1ECQ4_9FLAO</name>
<dbReference type="InterPro" id="IPR032640">
    <property type="entry name" value="AMPK1_CBM"/>
</dbReference>
<dbReference type="InterPro" id="IPR014756">
    <property type="entry name" value="Ig_E-set"/>
</dbReference>
<proteinExistence type="predicted"/>
<accession>A0A1J1ECQ4</accession>
<dbReference type="Proteomes" id="UP000243197">
    <property type="component" value="Chromosome"/>
</dbReference>
<feature type="domain" description="Type 9 secretion system plug protein N-terminal" evidence="2">
    <location>
        <begin position="14"/>
        <end position="135"/>
    </location>
</feature>
<evidence type="ECO:0000313" key="4">
    <source>
        <dbReference type="Proteomes" id="UP000243197"/>
    </source>
</evidence>
<dbReference type="EMBL" id="AP014564">
    <property type="protein sequence ID" value="BAV95280.1"/>
    <property type="molecule type" value="Genomic_DNA"/>
</dbReference>
<gene>
    <name evidence="3" type="ORF">JBKA6_1267</name>
</gene>
<protein>
    <submittedName>
        <fullName evidence="3">Uncharacterized protein</fullName>
    </submittedName>
</protein>
<feature type="domain" description="AMP-activated protein kinase glycogen-binding" evidence="1">
    <location>
        <begin position="295"/>
        <end position="344"/>
    </location>
</feature>
<dbReference type="Pfam" id="PF16561">
    <property type="entry name" value="AMPK1_CBM"/>
    <property type="match status" value="1"/>
</dbReference>
<dbReference type="InterPro" id="IPR013783">
    <property type="entry name" value="Ig-like_fold"/>
</dbReference>
<evidence type="ECO:0000313" key="3">
    <source>
        <dbReference type="EMBL" id="BAV95280.1"/>
    </source>
</evidence>
<evidence type="ECO:0000259" key="2">
    <source>
        <dbReference type="Pfam" id="PF17116"/>
    </source>
</evidence>
<evidence type="ECO:0000259" key="1">
    <source>
        <dbReference type="Pfam" id="PF16561"/>
    </source>
</evidence>
<dbReference type="Pfam" id="PF17116">
    <property type="entry name" value="T9SS_plug_1st"/>
    <property type="match status" value="1"/>
</dbReference>
<dbReference type="InterPro" id="IPR031345">
    <property type="entry name" value="T9SS_Plug_N"/>
</dbReference>
<reference evidence="3 4" key="1">
    <citation type="submission" date="2014-03" db="EMBL/GenBank/DDBJ databases">
        <title>complete genome sequence of Flavobacteriaceae bacterium JBKA-6.</title>
        <authorList>
            <person name="Takano T."/>
            <person name="Nakamura Y."/>
            <person name="Takuma S."/>
            <person name="Yasuike M."/>
            <person name="Matsuyama T."/>
            <person name="Sakai T."/>
            <person name="Fujiwara A."/>
            <person name="Kimoto K."/>
            <person name="Fukuda Y."/>
            <person name="Kondo H."/>
            <person name="Hirono I."/>
            <person name="Nakayasu C."/>
        </authorList>
    </citation>
    <scope>NUCLEOTIDE SEQUENCE [LARGE SCALE GENOMIC DNA]</scope>
    <source>
        <strain evidence="3 4">JBKA-6</strain>
    </source>
</reference>
<dbReference type="KEGG" id="ise:JBKA6_1267"/>